<name>A0ABT9I493_9GAMM</name>
<reference evidence="2 3" key="1">
    <citation type="submission" date="2022-11" db="EMBL/GenBank/DDBJ databases">
        <title>Viruses from the air-sea interface of a natural surface slick.</title>
        <authorList>
            <person name="Rahlff J."/>
            <person name="Holmfeldt K."/>
        </authorList>
    </citation>
    <scope>NUCLEOTIDE SEQUENCE [LARGE SCALE GENOMIC DNA]</scope>
    <source>
        <strain evidence="2 3">SMS4</strain>
    </source>
</reference>
<dbReference type="EMBL" id="JAPJDZ010000112">
    <property type="protein sequence ID" value="MDP5138202.1"/>
    <property type="molecule type" value="Genomic_DNA"/>
</dbReference>
<evidence type="ECO:0008006" key="4">
    <source>
        <dbReference type="Google" id="ProtNLM"/>
    </source>
</evidence>
<feature type="signal peptide" evidence="1">
    <location>
        <begin position="1"/>
        <end position="21"/>
    </location>
</feature>
<dbReference type="Proteomes" id="UP001231109">
    <property type="component" value="Unassembled WGS sequence"/>
</dbReference>
<keyword evidence="3" id="KW-1185">Reference proteome</keyword>
<evidence type="ECO:0000313" key="3">
    <source>
        <dbReference type="Proteomes" id="UP001231109"/>
    </source>
</evidence>
<evidence type="ECO:0000256" key="1">
    <source>
        <dbReference type="SAM" id="SignalP"/>
    </source>
</evidence>
<organism evidence="2 3">
    <name type="scientific">Rheinheimera baltica</name>
    <dbReference type="NCBI Taxonomy" id="67576"/>
    <lineage>
        <taxon>Bacteria</taxon>
        <taxon>Pseudomonadati</taxon>
        <taxon>Pseudomonadota</taxon>
        <taxon>Gammaproteobacteria</taxon>
        <taxon>Chromatiales</taxon>
        <taxon>Chromatiaceae</taxon>
        <taxon>Rheinheimera</taxon>
    </lineage>
</organism>
<protein>
    <recommendedName>
        <fullName evidence="4">Secreted protein</fullName>
    </recommendedName>
</protein>
<keyword evidence="1" id="KW-0732">Signal</keyword>
<evidence type="ECO:0000313" key="2">
    <source>
        <dbReference type="EMBL" id="MDP5138202.1"/>
    </source>
</evidence>
<comment type="caution">
    <text evidence="2">The sequence shown here is derived from an EMBL/GenBank/DDBJ whole genome shotgun (WGS) entry which is preliminary data.</text>
</comment>
<proteinExistence type="predicted"/>
<accession>A0ABT9I493</accession>
<sequence length="84" mass="8770">MKKLTILTAVSVLFVVNVLQAKPQEGHEGGKPPKEAIAACEGKAAQDTVTFTGRRGDAVEAVCQQMGDVLAAVPAKGKGKHKDE</sequence>
<feature type="chain" id="PRO_5045723700" description="Secreted protein" evidence="1">
    <location>
        <begin position="22"/>
        <end position="84"/>
    </location>
</feature>
<gene>
    <name evidence="2" type="ORF">ORJ04_19830</name>
</gene>
<dbReference type="RefSeq" id="WP_305977360.1">
    <property type="nucleotide sequence ID" value="NZ_JAPJDY010000001.1"/>
</dbReference>